<comment type="caution">
    <text evidence="1">The sequence shown here is derived from an EMBL/GenBank/DDBJ whole genome shotgun (WGS) entry which is preliminary data.</text>
</comment>
<evidence type="ECO:0000313" key="1">
    <source>
        <dbReference type="EMBL" id="KAK7408644.1"/>
    </source>
</evidence>
<evidence type="ECO:0000313" key="2">
    <source>
        <dbReference type="Proteomes" id="UP001498476"/>
    </source>
</evidence>
<reference evidence="1 2" key="1">
    <citation type="journal article" date="2025" name="Microbiol. Resour. Announc.">
        <title>Draft genome sequences for Neonectria magnoliae and Neonectria punicea, canker pathogens of Liriodendron tulipifera and Acer saccharum in West Virginia.</title>
        <authorList>
            <person name="Petronek H.M."/>
            <person name="Kasson M.T."/>
            <person name="Metheny A.M."/>
            <person name="Stauder C.M."/>
            <person name="Lovett B."/>
            <person name="Lynch S.C."/>
            <person name="Garnas J.R."/>
            <person name="Kasson L.R."/>
            <person name="Stajich J.E."/>
        </authorList>
    </citation>
    <scope>NUCLEOTIDE SEQUENCE [LARGE SCALE GENOMIC DNA]</scope>
    <source>
        <strain evidence="1 2">NRRL 64653</strain>
    </source>
</reference>
<name>A0ABR1GTB7_9HYPO</name>
<dbReference type="EMBL" id="JAZAVJ010000179">
    <property type="protein sequence ID" value="KAK7408644.1"/>
    <property type="molecule type" value="Genomic_DNA"/>
</dbReference>
<organism evidence="1 2">
    <name type="scientific">Neonectria punicea</name>
    <dbReference type="NCBI Taxonomy" id="979145"/>
    <lineage>
        <taxon>Eukaryota</taxon>
        <taxon>Fungi</taxon>
        <taxon>Dikarya</taxon>
        <taxon>Ascomycota</taxon>
        <taxon>Pezizomycotina</taxon>
        <taxon>Sordariomycetes</taxon>
        <taxon>Hypocreomycetidae</taxon>
        <taxon>Hypocreales</taxon>
        <taxon>Nectriaceae</taxon>
        <taxon>Neonectria</taxon>
    </lineage>
</organism>
<gene>
    <name evidence="1" type="ORF">QQX98_009208</name>
</gene>
<accession>A0ABR1GTB7</accession>
<proteinExistence type="predicted"/>
<sequence length="110" mass="11879">MAVDLLATTLNMLETSARQTPYVRRSLDIIKLRLESRNSASGSAPHSGNMPIVVTAKPRDDALATPDGSGLGNSILGDADMGMNFRMELVDWVNMNPSGDFVPGTESWAW</sequence>
<protein>
    <submittedName>
        <fullName evidence="1">Uncharacterized protein</fullName>
    </submittedName>
</protein>
<dbReference type="Proteomes" id="UP001498476">
    <property type="component" value="Unassembled WGS sequence"/>
</dbReference>
<keyword evidence="2" id="KW-1185">Reference proteome</keyword>